<dbReference type="InterPro" id="IPR010093">
    <property type="entry name" value="SinI_DNA-bd"/>
</dbReference>
<protein>
    <submittedName>
        <fullName evidence="2">DNA binding domain protein, excisionase family</fullName>
    </submittedName>
</protein>
<sequence>MENKEIKVAFNLKEASRYIGVSTPTLLSIVRSGEIPSRKIGKRRWLISKAVLDNWISDIKVSDER</sequence>
<proteinExistence type="predicted"/>
<dbReference type="Pfam" id="PF12728">
    <property type="entry name" value="HTH_17"/>
    <property type="match status" value="1"/>
</dbReference>
<dbReference type="KEGG" id="ccb:Clocel_0837"/>
<dbReference type="RefSeq" id="WP_010076554.1">
    <property type="nucleotide sequence ID" value="NC_014393.1"/>
</dbReference>
<dbReference type="SUPFAM" id="SSF46955">
    <property type="entry name" value="Putative DNA-binding domain"/>
    <property type="match status" value="1"/>
</dbReference>
<accession>D9SSL0</accession>
<gene>
    <name evidence="2" type="ordered locus">Clocel_0837</name>
</gene>
<keyword evidence="3" id="KW-1185">Reference proteome</keyword>
<evidence type="ECO:0000259" key="1">
    <source>
        <dbReference type="Pfam" id="PF12728"/>
    </source>
</evidence>
<dbReference type="Proteomes" id="UP000002730">
    <property type="component" value="Chromosome"/>
</dbReference>
<dbReference type="InterPro" id="IPR009061">
    <property type="entry name" value="DNA-bd_dom_put_sf"/>
</dbReference>
<dbReference type="GO" id="GO:0003677">
    <property type="term" value="F:DNA binding"/>
    <property type="evidence" value="ECO:0007669"/>
    <property type="project" value="InterPro"/>
</dbReference>
<reference evidence="2 3" key="1">
    <citation type="submission" date="2010-08" db="EMBL/GenBank/DDBJ databases">
        <title>Complete sequence of Clostridium cellulovorans 743B.</title>
        <authorList>
            <consortium name="US DOE Joint Genome Institute"/>
            <person name="Lucas S."/>
            <person name="Copeland A."/>
            <person name="Lapidus A."/>
            <person name="Cheng J.-F."/>
            <person name="Bruce D."/>
            <person name="Goodwin L."/>
            <person name="Pitluck S."/>
            <person name="Chertkov O."/>
            <person name="Detter J.C."/>
            <person name="Han C."/>
            <person name="Tapia R."/>
            <person name="Land M."/>
            <person name="Hauser L."/>
            <person name="Chang Y.-J."/>
            <person name="Jeffries C."/>
            <person name="Kyrpides N."/>
            <person name="Ivanova N."/>
            <person name="Mikhailova N."/>
            <person name="Hemme C.L."/>
            <person name="Woyke T."/>
        </authorList>
    </citation>
    <scope>NUCLEOTIDE SEQUENCE [LARGE SCALE GENOMIC DNA]</scope>
    <source>
        <strain evidence="3">ATCC 35296 / DSM 3052 / OCM 3 / 743B</strain>
    </source>
</reference>
<dbReference type="OrthoDB" id="1630043at2"/>
<dbReference type="InterPro" id="IPR041657">
    <property type="entry name" value="HTH_17"/>
</dbReference>
<evidence type="ECO:0000313" key="3">
    <source>
        <dbReference type="Proteomes" id="UP000002730"/>
    </source>
</evidence>
<organism evidence="2 3">
    <name type="scientific">Clostridium cellulovorans (strain ATCC 35296 / DSM 3052 / OCM 3 / 743B)</name>
    <dbReference type="NCBI Taxonomy" id="573061"/>
    <lineage>
        <taxon>Bacteria</taxon>
        <taxon>Bacillati</taxon>
        <taxon>Bacillota</taxon>
        <taxon>Clostridia</taxon>
        <taxon>Eubacteriales</taxon>
        <taxon>Clostridiaceae</taxon>
        <taxon>Clostridium</taxon>
    </lineage>
</organism>
<dbReference type="EMBL" id="CP002160">
    <property type="protein sequence ID" value="ADL50607.1"/>
    <property type="molecule type" value="Genomic_DNA"/>
</dbReference>
<dbReference type="NCBIfam" id="TIGR01764">
    <property type="entry name" value="excise"/>
    <property type="match status" value="1"/>
</dbReference>
<feature type="domain" description="Helix-turn-helix" evidence="1">
    <location>
        <begin position="11"/>
        <end position="57"/>
    </location>
</feature>
<dbReference type="HOGENOM" id="CLU_140176_12_3_9"/>
<evidence type="ECO:0000313" key="2">
    <source>
        <dbReference type="EMBL" id="ADL50607.1"/>
    </source>
</evidence>
<name>D9SSL0_CLOC7</name>
<dbReference type="AlphaFoldDB" id="D9SSL0"/>
<dbReference type="STRING" id="573061.Clocel_0837"/>